<evidence type="ECO:0000313" key="2">
    <source>
        <dbReference type="Proteomes" id="UP001064048"/>
    </source>
</evidence>
<dbReference type="EMBL" id="CM046131">
    <property type="protein sequence ID" value="KAI8430216.1"/>
    <property type="molecule type" value="Genomic_DNA"/>
</dbReference>
<comment type="caution">
    <text evidence="1">The sequence shown here is derived from an EMBL/GenBank/DDBJ whole genome shotgun (WGS) entry which is preliminary data.</text>
</comment>
<evidence type="ECO:0000313" key="1">
    <source>
        <dbReference type="EMBL" id="KAI8430216.1"/>
    </source>
</evidence>
<accession>A0ACC0K1R3</accession>
<proteinExistence type="predicted"/>
<keyword evidence="2" id="KW-1185">Reference proteome</keyword>
<dbReference type="Proteomes" id="UP001064048">
    <property type="component" value="Chromosome Z"/>
</dbReference>
<organism evidence="1 2">
    <name type="scientific">Choristoneura fumiferana</name>
    <name type="common">Spruce budworm moth</name>
    <name type="synonym">Archips fumiferana</name>
    <dbReference type="NCBI Taxonomy" id="7141"/>
    <lineage>
        <taxon>Eukaryota</taxon>
        <taxon>Metazoa</taxon>
        <taxon>Ecdysozoa</taxon>
        <taxon>Arthropoda</taxon>
        <taxon>Hexapoda</taxon>
        <taxon>Insecta</taxon>
        <taxon>Pterygota</taxon>
        <taxon>Neoptera</taxon>
        <taxon>Endopterygota</taxon>
        <taxon>Lepidoptera</taxon>
        <taxon>Glossata</taxon>
        <taxon>Ditrysia</taxon>
        <taxon>Tortricoidea</taxon>
        <taxon>Tortricidae</taxon>
        <taxon>Tortricinae</taxon>
        <taxon>Choristoneura</taxon>
    </lineage>
</organism>
<protein>
    <submittedName>
        <fullName evidence="1">Uncharacterized protein</fullName>
    </submittedName>
</protein>
<reference evidence="1 2" key="1">
    <citation type="journal article" date="2022" name="Genome Biol. Evol.">
        <title>The Spruce Budworm Genome: Reconstructing the Evolutionary History of Antifreeze Proteins.</title>
        <authorList>
            <person name="Beliveau C."/>
            <person name="Gagne P."/>
            <person name="Picq S."/>
            <person name="Vernygora O."/>
            <person name="Keeling C.I."/>
            <person name="Pinkney K."/>
            <person name="Doucet D."/>
            <person name="Wen F."/>
            <person name="Johnston J.S."/>
            <person name="Maaroufi H."/>
            <person name="Boyle B."/>
            <person name="Laroche J."/>
            <person name="Dewar K."/>
            <person name="Juretic N."/>
            <person name="Blackburn G."/>
            <person name="Nisole A."/>
            <person name="Brunet B."/>
            <person name="Brandao M."/>
            <person name="Lumley L."/>
            <person name="Duan J."/>
            <person name="Quan G."/>
            <person name="Lucarotti C.J."/>
            <person name="Roe A.D."/>
            <person name="Sperling F.A.H."/>
            <person name="Levesque R.C."/>
            <person name="Cusson M."/>
        </authorList>
    </citation>
    <scope>NUCLEOTIDE SEQUENCE [LARGE SCALE GENOMIC DNA]</scope>
    <source>
        <strain evidence="1">Glfc:IPQL:Cfum</strain>
    </source>
</reference>
<name>A0ACC0K1R3_CHOFU</name>
<sequence>MTEDPAIMEHLLMEDEFDLPPIVEPYGCNDASSGSIGRIGDSNDIGVLALRRGDAAAAALGAAAPPAALRRRARRLIVSITRIIMSISDSLDVVKCGLYESVRLFEKIMFTQLLLDVMSAQYTMNAIVLCRSPQRHHDLKQHKALELEPFLALEPPMSATDYGFCLDHDEGLSELFDFDLKLPE</sequence>
<gene>
    <name evidence="1" type="ORF">MSG28_000563</name>
</gene>